<gene>
    <name evidence="1" type="ORF">Q4527_11790</name>
</gene>
<dbReference type="Proteomes" id="UP001170717">
    <property type="component" value="Unassembled WGS sequence"/>
</dbReference>
<accession>A0AAW7Z3Y3</accession>
<dbReference type="EMBL" id="JAUOQI010000007">
    <property type="protein sequence ID" value="MDO6578079.1"/>
    <property type="molecule type" value="Genomic_DNA"/>
</dbReference>
<protein>
    <submittedName>
        <fullName evidence="1">Uncharacterized protein</fullName>
    </submittedName>
</protein>
<dbReference type="AlphaFoldDB" id="A0AAW7Z3Y3"/>
<dbReference type="RefSeq" id="WP_257721357.1">
    <property type="nucleotide sequence ID" value="NZ_CAXIBE010000010.1"/>
</dbReference>
<reference evidence="1" key="1">
    <citation type="submission" date="2023-07" db="EMBL/GenBank/DDBJ databases">
        <title>Genome content predicts the carbon catabolic preferences of heterotrophic bacteria.</title>
        <authorList>
            <person name="Gralka M."/>
        </authorList>
    </citation>
    <scope>NUCLEOTIDE SEQUENCE</scope>
    <source>
        <strain evidence="1">F2M12</strain>
    </source>
</reference>
<proteinExistence type="predicted"/>
<sequence>MFAIVRNFTKTIFANEIMSNELMSNDFNTCMLLDALSSLEQD</sequence>
<organism evidence="1 2">
    <name type="scientific">Alteromonas stellipolaris</name>
    <dbReference type="NCBI Taxonomy" id="233316"/>
    <lineage>
        <taxon>Bacteria</taxon>
        <taxon>Pseudomonadati</taxon>
        <taxon>Pseudomonadota</taxon>
        <taxon>Gammaproteobacteria</taxon>
        <taxon>Alteromonadales</taxon>
        <taxon>Alteromonadaceae</taxon>
        <taxon>Alteromonas/Salinimonas group</taxon>
        <taxon>Alteromonas</taxon>
    </lineage>
</organism>
<dbReference type="GeneID" id="83260256"/>
<comment type="caution">
    <text evidence="1">The sequence shown here is derived from an EMBL/GenBank/DDBJ whole genome shotgun (WGS) entry which is preliminary data.</text>
</comment>
<evidence type="ECO:0000313" key="2">
    <source>
        <dbReference type="Proteomes" id="UP001170717"/>
    </source>
</evidence>
<evidence type="ECO:0000313" key="1">
    <source>
        <dbReference type="EMBL" id="MDO6578079.1"/>
    </source>
</evidence>
<name>A0AAW7Z3Y3_9ALTE</name>